<evidence type="ECO:0008006" key="4">
    <source>
        <dbReference type="Google" id="ProtNLM"/>
    </source>
</evidence>
<proteinExistence type="predicted"/>
<name>A0ABZ0QLV4_9FIRM</name>
<keyword evidence="1" id="KW-1133">Transmembrane helix</keyword>
<organism evidence="2 3">
    <name type="scientific">Thermaerobacter composti</name>
    <dbReference type="NCBI Taxonomy" id="554949"/>
    <lineage>
        <taxon>Bacteria</taxon>
        <taxon>Bacillati</taxon>
        <taxon>Bacillota</taxon>
        <taxon>Clostridia</taxon>
        <taxon>Eubacteriales</taxon>
        <taxon>Clostridiales Family XVII. Incertae Sedis</taxon>
        <taxon>Thermaerobacter</taxon>
    </lineage>
</organism>
<gene>
    <name evidence="2" type="ORF">Q5761_08890</name>
</gene>
<evidence type="ECO:0000313" key="3">
    <source>
        <dbReference type="Proteomes" id="UP001304683"/>
    </source>
</evidence>
<dbReference type="Proteomes" id="UP001304683">
    <property type="component" value="Chromosome"/>
</dbReference>
<protein>
    <recommendedName>
        <fullName evidence="4">DUF2568 domain-containing protein</fullName>
    </recommendedName>
</protein>
<dbReference type="EMBL" id="CP132508">
    <property type="protein sequence ID" value="WPD18476.1"/>
    <property type="molecule type" value="Genomic_DNA"/>
</dbReference>
<keyword evidence="1" id="KW-0472">Membrane</keyword>
<dbReference type="RefSeq" id="WP_318750311.1">
    <property type="nucleotide sequence ID" value="NZ_CP132508.1"/>
</dbReference>
<evidence type="ECO:0000256" key="1">
    <source>
        <dbReference type="SAM" id="Phobius"/>
    </source>
</evidence>
<sequence>MRWSTVLIWRGWALLVLCAFAVVVDTHGWKPWFALISLLALPAAYAHVRQPNDEPPPEASRAAQYYRLAPAFFVGTLVVQWLMGRPLNPAYAMGMTSLIAGLGVITSGIRLRINGE</sequence>
<feature type="transmembrane region" description="Helical" evidence="1">
    <location>
        <begin position="90"/>
        <end position="111"/>
    </location>
</feature>
<evidence type="ECO:0000313" key="2">
    <source>
        <dbReference type="EMBL" id="WPD18476.1"/>
    </source>
</evidence>
<keyword evidence="3" id="KW-1185">Reference proteome</keyword>
<reference evidence="2 3" key="1">
    <citation type="submission" date="2023-08" db="EMBL/GenBank/DDBJ databases">
        <title>Genome sequence of Thermaerobacter compostii strain Ins1, a spore-forming filamentous bacterium isolated from a deep geothermal reservoir.</title>
        <authorList>
            <person name="Bregnard D."/>
            <person name="Gonzalez D."/>
            <person name="Junier P."/>
        </authorList>
    </citation>
    <scope>NUCLEOTIDE SEQUENCE [LARGE SCALE GENOMIC DNA]</scope>
    <source>
        <strain evidence="2 3">Ins1</strain>
    </source>
</reference>
<keyword evidence="1" id="KW-0812">Transmembrane</keyword>
<accession>A0ABZ0QLV4</accession>